<keyword evidence="2 4" id="KW-0479">Metal-binding</keyword>
<accession>A0A5C5Y272</accession>
<dbReference type="SUPFAM" id="SSF48371">
    <property type="entry name" value="ARM repeat"/>
    <property type="match status" value="1"/>
</dbReference>
<dbReference type="InterPro" id="IPR011041">
    <property type="entry name" value="Quinoprot_gluc/sorb_DH_b-prop"/>
</dbReference>
<protein>
    <submittedName>
        <fullName evidence="7">HEAT repeat protein</fullName>
    </submittedName>
</protein>
<evidence type="ECO:0000256" key="4">
    <source>
        <dbReference type="PROSITE-ProRule" id="PRU00433"/>
    </source>
</evidence>
<evidence type="ECO:0000256" key="3">
    <source>
        <dbReference type="ARBA" id="ARBA00023004"/>
    </source>
</evidence>
<dbReference type="InterPro" id="IPR011042">
    <property type="entry name" value="6-blade_b-propeller_TolB-like"/>
</dbReference>
<dbReference type="NCBIfam" id="TIGR02603">
    <property type="entry name" value="CxxCH_TIGR02603"/>
    <property type="match status" value="1"/>
</dbReference>
<feature type="region of interest" description="Disordered" evidence="5">
    <location>
        <begin position="1"/>
        <end position="36"/>
    </location>
</feature>
<evidence type="ECO:0000259" key="6">
    <source>
        <dbReference type="PROSITE" id="PS51007"/>
    </source>
</evidence>
<dbReference type="InterPro" id="IPR013427">
    <property type="entry name" value="Haem-bd_dom_put"/>
</dbReference>
<keyword evidence="1 4" id="KW-0349">Heme</keyword>
<dbReference type="PANTHER" id="PTHR33546">
    <property type="entry name" value="LARGE, MULTIFUNCTIONAL SECRETED PROTEIN-RELATED"/>
    <property type="match status" value="1"/>
</dbReference>
<dbReference type="SUPFAM" id="SSF50952">
    <property type="entry name" value="Soluble quinoprotein glucose dehydrogenase"/>
    <property type="match status" value="1"/>
</dbReference>
<name>A0A5C5Y272_9PLAN</name>
<sequence>MPENTDAGYLSMNRPPNTRRQTPMTSPSQDPASTTIRSTPPRLFLLAFHLGLFSVSNGLHAADPLRGQPLQPDVAAASEEAEQAVASIRIPDGWSIDLFAAEPKVANIVAMTVDPHGQVYVCESYRQSRGVTDNRAHDEPWLLADLAARTVQDRIDYHHRLLGDAAITYAQHDDRIRRLTDNNGDGRADLSEVIANGFNGIEEGTGAGILVRGDTLYYTCIPRLWRFDDANGDGQFESKKALSDGYGVRVAFRGHDLHGIIKGPDGRLYFSIGDRGYHITTAEGKVLSNPAVGAVFRCEEDGSNLEVFCNGLRNPQELACNDLGDWFTVDNNSDSGDKARIVHLLQGGDSGWRMYYQYLPDRGPFNREKIWHPYHNEQPAYLNPPVTNFTDGPSGLAFYPGTGFGDALKDKFLICDFRGGPANSGVRSFELATNGATYRLDADDQPIWQVLATDIEFGPDGSIYVSDWVDGWEGLGKGRIYRITSDQQDQDLTRQVADLLAADWSKRDADKLVADLAHVDRRVRLEAQWELADRQSVDRLVAVIGDQSAERIARIHASWGLEEILRHSPDDDALRQQVWKATRQWLQDKDGVLRAAAVKFAGETGDRESSSRLVDLLADPSPRVRYFAAMALSQMKIPGGFAGVVVMLEKNANKDPALRHAGVMFLANAVDPNKVTSLAKHPSVAVRRAAVVALRRMRSERVTDFLNDADPLVVTEAARAIYDAPIPVALMPLAERIAHPMTDPALVRRVLAANYRIGGARQAESLAQYASDETAATDMRIEALQMLAAWGRPDPRDRVLNDYRPISPRLPKIAADALRPHVDRMLKSHPEIRDQAIKSASQLGIQQIAPELARRIQDTGRSDDQRASALLALARLDSQQAVRIATEIPDEPAGRINEAALEVLSRHAAKKSVPRFIEATKSSSMKVRQQAWDALASLNDPTAAEAVRDAVDRYLAGQLDAVVELNVLEAARKRLPPDQTALIDQHIESLQSDEPLAPWWSARDGGDAQLGRRLFFEKTELSCVRCHKVDRTGGEVGPELTDIGRTKDRRYLLEAICLPDAQIAKGFETTVVADIDGHVHTGIVVSETDESLVILGADGRRTVLHPDDIEFRKKGKSSMPADLTQSMTMRELRDLVAYLSTLEAVEDPDRIE</sequence>
<keyword evidence="8" id="KW-1185">Reference proteome</keyword>
<dbReference type="GO" id="GO:0020037">
    <property type="term" value="F:heme binding"/>
    <property type="evidence" value="ECO:0007669"/>
    <property type="project" value="InterPro"/>
</dbReference>
<evidence type="ECO:0000313" key="7">
    <source>
        <dbReference type="EMBL" id="TWT69270.1"/>
    </source>
</evidence>
<dbReference type="InterPro" id="IPR004155">
    <property type="entry name" value="PBS_lyase_HEAT"/>
</dbReference>
<evidence type="ECO:0000256" key="1">
    <source>
        <dbReference type="ARBA" id="ARBA00022617"/>
    </source>
</evidence>
<dbReference type="InterPro" id="IPR016024">
    <property type="entry name" value="ARM-type_fold"/>
</dbReference>
<feature type="compositionally biased region" description="Polar residues" evidence="5">
    <location>
        <begin position="14"/>
        <end position="36"/>
    </location>
</feature>
<evidence type="ECO:0000256" key="2">
    <source>
        <dbReference type="ARBA" id="ARBA00022723"/>
    </source>
</evidence>
<dbReference type="Pfam" id="PF13646">
    <property type="entry name" value="HEAT_2"/>
    <property type="match status" value="1"/>
</dbReference>
<dbReference type="PROSITE" id="PS51007">
    <property type="entry name" value="CYTC"/>
    <property type="match status" value="1"/>
</dbReference>
<dbReference type="OrthoDB" id="9770043at2"/>
<keyword evidence="3 4" id="KW-0408">Iron</keyword>
<dbReference type="InterPro" id="IPR009056">
    <property type="entry name" value="Cyt_c-like_dom"/>
</dbReference>
<proteinExistence type="predicted"/>
<comment type="caution">
    <text evidence="7">The sequence shown here is derived from an EMBL/GenBank/DDBJ whole genome shotgun (WGS) entry which is preliminary data.</text>
</comment>
<dbReference type="Pfam" id="PF23500">
    <property type="entry name" value="DUF7133"/>
    <property type="match status" value="1"/>
</dbReference>
<evidence type="ECO:0000313" key="8">
    <source>
        <dbReference type="Proteomes" id="UP000317238"/>
    </source>
</evidence>
<dbReference type="InterPro" id="IPR036909">
    <property type="entry name" value="Cyt_c-like_dom_sf"/>
</dbReference>
<gene>
    <name evidence="7" type="ORF">Pan14r_15550</name>
</gene>
<dbReference type="InterPro" id="IPR013428">
    <property type="entry name" value="Membrane-bound_put_N"/>
</dbReference>
<dbReference type="GO" id="GO:0009055">
    <property type="term" value="F:electron transfer activity"/>
    <property type="evidence" value="ECO:0007669"/>
    <property type="project" value="InterPro"/>
</dbReference>
<dbReference type="NCBIfam" id="TIGR02604">
    <property type="entry name" value="Piru_Ver_Nterm"/>
    <property type="match status" value="1"/>
</dbReference>
<reference evidence="7 8" key="1">
    <citation type="submission" date="2019-02" db="EMBL/GenBank/DDBJ databases">
        <title>Deep-cultivation of Planctomycetes and their phenomic and genomic characterization uncovers novel biology.</title>
        <authorList>
            <person name="Wiegand S."/>
            <person name="Jogler M."/>
            <person name="Boedeker C."/>
            <person name="Pinto D."/>
            <person name="Vollmers J."/>
            <person name="Rivas-Marin E."/>
            <person name="Kohn T."/>
            <person name="Peeters S.H."/>
            <person name="Heuer A."/>
            <person name="Rast P."/>
            <person name="Oberbeckmann S."/>
            <person name="Bunk B."/>
            <person name="Jeske O."/>
            <person name="Meyerdierks A."/>
            <person name="Storesund J.E."/>
            <person name="Kallscheuer N."/>
            <person name="Luecker S."/>
            <person name="Lage O.M."/>
            <person name="Pohl T."/>
            <person name="Merkel B.J."/>
            <person name="Hornburger P."/>
            <person name="Mueller R.-W."/>
            <person name="Bruemmer F."/>
            <person name="Labrenz M."/>
            <person name="Spormann A.M."/>
            <person name="Op Den Camp H."/>
            <person name="Overmann J."/>
            <person name="Amann R."/>
            <person name="Jetten M.S.M."/>
            <person name="Mascher T."/>
            <person name="Medema M.H."/>
            <person name="Devos D.P."/>
            <person name="Kaster A.-K."/>
            <person name="Ovreas L."/>
            <person name="Rohde M."/>
            <person name="Galperin M.Y."/>
            <person name="Jogler C."/>
        </authorList>
    </citation>
    <scope>NUCLEOTIDE SEQUENCE [LARGE SCALE GENOMIC DNA]</scope>
    <source>
        <strain evidence="7 8">Pan14r</strain>
    </source>
</reference>
<dbReference type="SMART" id="SM00567">
    <property type="entry name" value="EZ_HEAT"/>
    <property type="match status" value="4"/>
</dbReference>
<dbReference type="Gene3D" id="2.120.10.30">
    <property type="entry name" value="TolB, C-terminal domain"/>
    <property type="match status" value="1"/>
</dbReference>
<dbReference type="Gene3D" id="1.25.10.10">
    <property type="entry name" value="Leucine-rich Repeat Variant"/>
    <property type="match status" value="3"/>
</dbReference>
<dbReference type="AlphaFoldDB" id="A0A5C5Y272"/>
<organism evidence="7 8">
    <name type="scientific">Crateriforma conspicua</name>
    <dbReference type="NCBI Taxonomy" id="2527996"/>
    <lineage>
        <taxon>Bacteria</taxon>
        <taxon>Pseudomonadati</taxon>
        <taxon>Planctomycetota</taxon>
        <taxon>Planctomycetia</taxon>
        <taxon>Planctomycetales</taxon>
        <taxon>Planctomycetaceae</taxon>
        <taxon>Crateriforma</taxon>
    </lineage>
</organism>
<dbReference type="PANTHER" id="PTHR33546:SF1">
    <property type="entry name" value="LARGE, MULTIFUNCTIONAL SECRETED PROTEIN"/>
    <property type="match status" value="1"/>
</dbReference>
<dbReference type="InterPro" id="IPR011989">
    <property type="entry name" value="ARM-like"/>
</dbReference>
<dbReference type="Gene3D" id="1.10.760.10">
    <property type="entry name" value="Cytochrome c-like domain"/>
    <property type="match status" value="1"/>
</dbReference>
<evidence type="ECO:0000256" key="5">
    <source>
        <dbReference type="SAM" id="MobiDB-lite"/>
    </source>
</evidence>
<dbReference type="EMBL" id="SJPL01000001">
    <property type="protein sequence ID" value="TWT69270.1"/>
    <property type="molecule type" value="Genomic_DNA"/>
</dbReference>
<dbReference type="Proteomes" id="UP000317238">
    <property type="component" value="Unassembled WGS sequence"/>
</dbReference>
<dbReference type="SUPFAM" id="SSF46626">
    <property type="entry name" value="Cytochrome c"/>
    <property type="match status" value="1"/>
</dbReference>
<dbReference type="InterPro" id="IPR055557">
    <property type="entry name" value="DUF7133"/>
</dbReference>
<dbReference type="RefSeq" id="WP_145298931.1">
    <property type="nucleotide sequence ID" value="NZ_CP036319.1"/>
</dbReference>
<dbReference type="GO" id="GO:0046872">
    <property type="term" value="F:metal ion binding"/>
    <property type="evidence" value="ECO:0007669"/>
    <property type="project" value="UniProtKB-KW"/>
</dbReference>
<feature type="domain" description="Cytochrome c" evidence="6">
    <location>
        <begin position="1006"/>
        <end position="1143"/>
    </location>
</feature>